<evidence type="ECO:0000256" key="3">
    <source>
        <dbReference type="SAM" id="MobiDB-lite"/>
    </source>
</evidence>
<proteinExistence type="inferred from homology"/>
<feature type="compositionally biased region" description="Basic residues" evidence="3">
    <location>
        <begin position="73"/>
        <end position="83"/>
    </location>
</feature>
<dbReference type="OrthoDB" id="445677at2759"/>
<dbReference type="PROSITE" id="PS51279">
    <property type="entry name" value="BCNT_C"/>
    <property type="match status" value="1"/>
</dbReference>
<dbReference type="PANTHER" id="PTHR48407:SF1">
    <property type="entry name" value="CRANIOFACIAL DEVELOPMENT PROTEIN 1"/>
    <property type="match status" value="1"/>
</dbReference>
<name>A0A8K0WF32_9HYPO</name>
<dbReference type="AlphaFoldDB" id="A0A8K0WF32"/>
<gene>
    <name evidence="5" type="ORF">BKA59DRAFT_453458</name>
</gene>
<evidence type="ECO:0000259" key="4">
    <source>
        <dbReference type="PROSITE" id="PS51279"/>
    </source>
</evidence>
<keyword evidence="6" id="KW-1185">Reference proteome</keyword>
<feature type="compositionally biased region" description="Basic and acidic residues" evidence="3">
    <location>
        <begin position="142"/>
        <end position="160"/>
    </location>
</feature>
<dbReference type="GO" id="GO:0000812">
    <property type="term" value="C:Swr1 complex"/>
    <property type="evidence" value="ECO:0007669"/>
    <property type="project" value="TreeGrafter"/>
</dbReference>
<sequence>MPPDPLLEEDEQYASSEDSDFSPDNAPQQTFDHSDLEDEDDKTTSKRSHPVDDEDAADAGYDNSGDEAIIKRGEKRRKKTHAKGIHEDDEGGEGGLVKTRRQRAAEKEERKYVTNNEPVTVDVDALWAQMISQTPVSGSKIDQPDKTDAETNSTKQKDAPVCRVADSAGSDNPSAMIRIKRTYNFAGRVHTEEKLVQRDSAEAKLYLASQSHEVPVDGLEKRVTRKAFRSAFEPQMELLPHRSDLNLGMAARIKAGKEAQAKKLNVVEKSRMDWAGYVDKEGIKDELELAGKSKDSYMAREDFLAKSEALREEDSRRARLAGKV</sequence>
<dbReference type="Pfam" id="PF07572">
    <property type="entry name" value="BCNT"/>
    <property type="match status" value="1"/>
</dbReference>
<dbReference type="InterPro" id="IPR011421">
    <property type="entry name" value="BCNT-C"/>
</dbReference>
<reference evidence="5" key="1">
    <citation type="journal article" date="2021" name="Nat. Commun.">
        <title>Genetic determinants of endophytism in the Arabidopsis root mycobiome.</title>
        <authorList>
            <person name="Mesny F."/>
            <person name="Miyauchi S."/>
            <person name="Thiergart T."/>
            <person name="Pickel B."/>
            <person name="Atanasova L."/>
            <person name="Karlsson M."/>
            <person name="Huettel B."/>
            <person name="Barry K.W."/>
            <person name="Haridas S."/>
            <person name="Chen C."/>
            <person name="Bauer D."/>
            <person name="Andreopoulos W."/>
            <person name="Pangilinan J."/>
            <person name="LaButti K."/>
            <person name="Riley R."/>
            <person name="Lipzen A."/>
            <person name="Clum A."/>
            <person name="Drula E."/>
            <person name="Henrissat B."/>
            <person name="Kohler A."/>
            <person name="Grigoriev I.V."/>
            <person name="Martin F.M."/>
            <person name="Hacquard S."/>
        </authorList>
    </citation>
    <scope>NUCLEOTIDE SEQUENCE</scope>
    <source>
        <strain evidence="5">MPI-SDFR-AT-0068</strain>
    </source>
</reference>
<organism evidence="5 6">
    <name type="scientific">Fusarium tricinctum</name>
    <dbReference type="NCBI Taxonomy" id="61284"/>
    <lineage>
        <taxon>Eukaryota</taxon>
        <taxon>Fungi</taxon>
        <taxon>Dikarya</taxon>
        <taxon>Ascomycota</taxon>
        <taxon>Pezizomycotina</taxon>
        <taxon>Sordariomycetes</taxon>
        <taxon>Hypocreomycetidae</taxon>
        <taxon>Hypocreales</taxon>
        <taxon>Nectriaceae</taxon>
        <taxon>Fusarium</taxon>
        <taxon>Fusarium tricinctum species complex</taxon>
    </lineage>
</organism>
<comment type="caution">
    <text evidence="5">The sequence shown here is derived from an EMBL/GenBank/DDBJ whole genome shotgun (WGS) entry which is preliminary data.</text>
</comment>
<dbReference type="PANTHER" id="PTHR48407">
    <property type="entry name" value="CRANIOFACIAL DEVELOPMENT PROTEIN 1"/>
    <property type="match status" value="1"/>
</dbReference>
<feature type="region of interest" description="Disordered" evidence="3">
    <location>
        <begin position="1"/>
        <end position="113"/>
    </location>
</feature>
<dbReference type="Proteomes" id="UP000813427">
    <property type="component" value="Unassembled WGS sequence"/>
</dbReference>
<evidence type="ECO:0000256" key="2">
    <source>
        <dbReference type="ARBA" id="ARBA00019138"/>
    </source>
</evidence>
<feature type="compositionally biased region" description="Basic and acidic residues" evidence="3">
    <location>
        <begin position="103"/>
        <end position="112"/>
    </location>
</feature>
<evidence type="ECO:0000256" key="1">
    <source>
        <dbReference type="ARBA" id="ARBA00010465"/>
    </source>
</evidence>
<dbReference type="EMBL" id="JAGPXF010000003">
    <property type="protein sequence ID" value="KAH7252228.1"/>
    <property type="molecule type" value="Genomic_DNA"/>
</dbReference>
<evidence type="ECO:0000313" key="6">
    <source>
        <dbReference type="Proteomes" id="UP000813427"/>
    </source>
</evidence>
<protein>
    <recommendedName>
        <fullName evidence="2">SWR1-complex protein 5</fullName>
    </recommendedName>
</protein>
<accession>A0A8K0WF32</accession>
<comment type="similarity">
    <text evidence="1">Belongs to the SWC5 family.</text>
</comment>
<dbReference type="InterPro" id="IPR027124">
    <property type="entry name" value="Swc5/CFDP1/2"/>
</dbReference>
<feature type="region of interest" description="Disordered" evidence="3">
    <location>
        <begin position="133"/>
        <end position="173"/>
    </location>
</feature>
<feature type="compositionally biased region" description="Acidic residues" evidence="3">
    <location>
        <begin position="1"/>
        <end position="21"/>
    </location>
</feature>
<feature type="domain" description="BCNT-C" evidence="4">
    <location>
        <begin position="244"/>
        <end position="324"/>
    </location>
</feature>
<evidence type="ECO:0000313" key="5">
    <source>
        <dbReference type="EMBL" id="KAH7252228.1"/>
    </source>
</evidence>